<organism evidence="2 3">
    <name type="scientific">Streptosporangium saharense</name>
    <dbReference type="NCBI Taxonomy" id="1706840"/>
    <lineage>
        <taxon>Bacteria</taxon>
        <taxon>Bacillati</taxon>
        <taxon>Actinomycetota</taxon>
        <taxon>Actinomycetes</taxon>
        <taxon>Streptosporangiales</taxon>
        <taxon>Streptosporangiaceae</taxon>
        <taxon>Streptosporangium</taxon>
    </lineage>
</organism>
<evidence type="ECO:0000313" key="3">
    <source>
        <dbReference type="Proteomes" id="UP000552644"/>
    </source>
</evidence>
<dbReference type="CDD" id="cd01300">
    <property type="entry name" value="YtcJ_like"/>
    <property type="match status" value="1"/>
</dbReference>
<dbReference type="PANTHER" id="PTHR22642">
    <property type="entry name" value="IMIDAZOLONEPROPIONASE"/>
    <property type="match status" value="1"/>
</dbReference>
<dbReference type="Proteomes" id="UP000552644">
    <property type="component" value="Unassembled WGS sequence"/>
</dbReference>
<dbReference type="SUPFAM" id="SSF51338">
    <property type="entry name" value="Composite domain of metallo-dependent hydrolases"/>
    <property type="match status" value="1"/>
</dbReference>
<proteinExistence type="predicted"/>
<dbReference type="InterPro" id="IPR013108">
    <property type="entry name" value="Amidohydro_3"/>
</dbReference>
<dbReference type="PANTHER" id="PTHR22642:SF2">
    <property type="entry name" value="PROTEIN LONG AFTER FAR-RED 3"/>
    <property type="match status" value="1"/>
</dbReference>
<evidence type="ECO:0000259" key="1">
    <source>
        <dbReference type="Pfam" id="PF07969"/>
    </source>
</evidence>
<dbReference type="GO" id="GO:0016810">
    <property type="term" value="F:hydrolase activity, acting on carbon-nitrogen (but not peptide) bonds"/>
    <property type="evidence" value="ECO:0007669"/>
    <property type="project" value="InterPro"/>
</dbReference>
<protein>
    <recommendedName>
        <fullName evidence="1">Amidohydrolase 3 domain-containing protein</fullName>
    </recommendedName>
</protein>
<dbReference type="RefSeq" id="WP_184725416.1">
    <property type="nucleotide sequence ID" value="NZ_JACHJP010000017.1"/>
</dbReference>
<dbReference type="AlphaFoldDB" id="A0A7W7QVX9"/>
<name>A0A7W7QVX9_9ACTN</name>
<dbReference type="InterPro" id="IPR032466">
    <property type="entry name" value="Metal_Hydrolase"/>
</dbReference>
<dbReference type="SUPFAM" id="SSF51556">
    <property type="entry name" value="Metallo-dependent hydrolases"/>
    <property type="match status" value="1"/>
</dbReference>
<dbReference type="InterPro" id="IPR011059">
    <property type="entry name" value="Metal-dep_hydrolase_composite"/>
</dbReference>
<dbReference type="Gene3D" id="2.30.40.10">
    <property type="entry name" value="Urease, subunit C, domain 1"/>
    <property type="match status" value="1"/>
</dbReference>
<dbReference type="EMBL" id="JACHJP010000017">
    <property type="protein sequence ID" value="MBB4920782.1"/>
    <property type="molecule type" value="Genomic_DNA"/>
</dbReference>
<dbReference type="Gene3D" id="3.10.310.70">
    <property type="match status" value="1"/>
</dbReference>
<dbReference type="InterPro" id="IPR033932">
    <property type="entry name" value="YtcJ-like"/>
</dbReference>
<comment type="caution">
    <text evidence="2">The sequence shown here is derived from an EMBL/GenBank/DDBJ whole genome shotgun (WGS) entry which is preliminary data.</text>
</comment>
<accession>A0A7W7QVX9</accession>
<keyword evidence="3" id="KW-1185">Reference proteome</keyword>
<dbReference type="Pfam" id="PF07969">
    <property type="entry name" value="Amidohydro_3"/>
    <property type="match status" value="1"/>
</dbReference>
<evidence type="ECO:0000313" key="2">
    <source>
        <dbReference type="EMBL" id="MBB4920782.1"/>
    </source>
</evidence>
<feature type="domain" description="Amidohydrolase 3" evidence="1">
    <location>
        <begin position="52"/>
        <end position="563"/>
    </location>
</feature>
<reference evidence="2 3" key="1">
    <citation type="submission" date="2020-08" db="EMBL/GenBank/DDBJ databases">
        <title>Genomic Encyclopedia of Type Strains, Phase III (KMG-III): the genomes of soil and plant-associated and newly described type strains.</title>
        <authorList>
            <person name="Whitman W."/>
        </authorList>
    </citation>
    <scope>NUCLEOTIDE SEQUENCE [LARGE SCALE GENOMIC DNA]</scope>
    <source>
        <strain evidence="2 3">CECT 8840</strain>
    </source>
</reference>
<sequence length="568" mass="59582">MSQPADLILVNGDVLTVDADFSVAQAVAVRDGRIIAVGGNAEIEALAGPETRTIDLAGRTLLPGINDSHLHGAAWGLTRPPFALSVGYPAVRSIADIAETVRQATETTPEGEWITGLGWDLGYLDEVLADQSRRPHHRDLDAVSPDHPVALTDFSAHMLWVNAKALEIAGITRETVSPPGGVIEIGADGEPTGILKEAAQALVQGLIPIASVEQRKEAIRSAVAALHAEGITSYTEPGLGPGGTQILGGGLSTESLNAYVELARAGELGARVRVLLLPAAIGGSAADLVAGLEGLGVPEDIDPDLLSVIGVKIFADGVPPNETAWMHEPYGSAGGYGSLCVHGATDALQEAELREMIRHAHAAGYQLGVHVTGDRGIDAVVDAFVAANEVHPRPDARHYLIHGDFVSAESLAKLAAHGYSVNMNPGIKWMTADMMDDILGKARSEYQWPVRSAVEAGVAVCSSSDAPITEPNWRQAVAAMMLRESKATGRVSGPDQCVDLESALRAYTVNPARQDFAESWKGTVEVGKVADLCVLGGDLRATDPHDYAAMPVDLTVLGGKVVYERTGA</sequence>
<gene>
    <name evidence="2" type="ORF">FHS44_007934</name>
</gene>
<dbReference type="Gene3D" id="3.20.20.140">
    <property type="entry name" value="Metal-dependent hydrolases"/>
    <property type="match status" value="1"/>
</dbReference>